<name>A0A1H8IMT9_9BACI</name>
<keyword evidence="6" id="KW-0865">Zymogen</keyword>
<dbReference type="GO" id="GO:0036374">
    <property type="term" value="F:glutathione hydrolase activity"/>
    <property type="evidence" value="ECO:0007669"/>
    <property type="project" value="UniProtKB-UniRule"/>
</dbReference>
<dbReference type="Gene3D" id="3.60.20.40">
    <property type="match status" value="1"/>
</dbReference>
<dbReference type="Gene3D" id="1.10.246.130">
    <property type="match status" value="1"/>
</dbReference>
<dbReference type="Pfam" id="PF01019">
    <property type="entry name" value="G_glu_transpept"/>
    <property type="match status" value="1"/>
</dbReference>
<dbReference type="GO" id="GO:0006751">
    <property type="term" value="P:glutathione catabolic process"/>
    <property type="evidence" value="ECO:0007669"/>
    <property type="project" value="UniProtKB-UniRule"/>
</dbReference>
<comment type="catalytic activity">
    <reaction evidence="2 6">
        <text>glutathione + H2O = L-cysteinylglycine + L-glutamate</text>
        <dbReference type="Rhea" id="RHEA:28807"/>
        <dbReference type="ChEBI" id="CHEBI:15377"/>
        <dbReference type="ChEBI" id="CHEBI:29985"/>
        <dbReference type="ChEBI" id="CHEBI:57925"/>
        <dbReference type="ChEBI" id="CHEBI:61694"/>
        <dbReference type="EC" id="3.4.19.13"/>
    </reaction>
</comment>
<accession>A0A1H8IMT9</accession>
<reference evidence="7 8" key="1">
    <citation type="submission" date="2016-10" db="EMBL/GenBank/DDBJ databases">
        <authorList>
            <person name="de Groot N.N."/>
        </authorList>
    </citation>
    <scope>NUCLEOTIDE SEQUENCE [LARGE SCALE GENOMIC DNA]</scope>
    <source>
        <strain evidence="7 8">CGMCC 1.10434</strain>
    </source>
</reference>
<dbReference type="InterPro" id="IPR000101">
    <property type="entry name" value="GGT_peptidase"/>
</dbReference>
<evidence type="ECO:0000256" key="4">
    <source>
        <dbReference type="PIRSR" id="PIRSR600101-1"/>
    </source>
</evidence>
<dbReference type="InterPro" id="IPR043138">
    <property type="entry name" value="GGT_lsub"/>
</dbReference>
<comment type="pathway">
    <text evidence="6">Sulfur metabolism; glutathione metabolism.</text>
</comment>
<evidence type="ECO:0000256" key="2">
    <source>
        <dbReference type="ARBA" id="ARBA00001089"/>
    </source>
</evidence>
<dbReference type="EMBL" id="FODJ01000001">
    <property type="protein sequence ID" value="SEN69631.1"/>
    <property type="molecule type" value="Genomic_DNA"/>
</dbReference>
<evidence type="ECO:0000256" key="1">
    <source>
        <dbReference type="ARBA" id="ARBA00001049"/>
    </source>
</evidence>
<dbReference type="EC" id="3.4.19.13" evidence="6"/>
<dbReference type="PANTHER" id="PTHR43881">
    <property type="entry name" value="GAMMA-GLUTAMYLTRANSPEPTIDASE (AFU_ORTHOLOGUE AFUA_4G13580)"/>
    <property type="match status" value="1"/>
</dbReference>
<sequence>MLKTDFLNHPHQVSRVTTFAKNGMVAASQPLAAQVGLDMLKRGGNAIDAAIATAAALTVLEPTSNGIGSDAFALVWVKDRLYGLNASGRSPATISVEAVKAMGFDNMPTFGWTPVTVPGAPGAWAALSKRFGRLAFKDLLAPAINYAAEGYPISPVLGDMWNRSFQRFKQELTDQQFENWFTTFAPNGKPPQIGELWRSPDHAKTLKEIAETDAESFYRGNIANQIAQQSAANDGFLTKADLAAFTPEWVEPISINYHGYDVWEMPPNGQGIIALIALNLLKNEDVKQLSVVDRYHKQIEAIKLGFADGQAYVTDPVKMQVQSMDLLSDRYADQRRQLIQDQASLPEPGTLPRGGTVYLATADSEGNMVSFIQSNYMGFGSGIVVKDTGIALQNRGADFSLDPSHDNVLEGGKRTYHTIIPGFLTKDNQPIGPFGVMGGYMQPQGHLQVIMNAIDFGLHPQAALDAPRWQWLEAKQVLVEPSFPTDVAQALARKGHQIQVALESVSFGRGQIIWRDPKTGILQGGTESRTDGAIAAW</sequence>
<dbReference type="STRING" id="872970.SAMN04488134_101660"/>
<dbReference type="UniPathway" id="UPA00204"/>
<evidence type="ECO:0000256" key="5">
    <source>
        <dbReference type="PIRSR" id="PIRSR600101-2"/>
    </source>
</evidence>
<dbReference type="NCBIfam" id="TIGR00066">
    <property type="entry name" value="g_glut_trans"/>
    <property type="match status" value="1"/>
</dbReference>
<dbReference type="Proteomes" id="UP000199300">
    <property type="component" value="Unassembled WGS sequence"/>
</dbReference>
<dbReference type="AlphaFoldDB" id="A0A1H8IMT9"/>
<comment type="subunit">
    <text evidence="6">This enzyme consists of two polypeptide chains, which are synthesized in precursor form from a single polypeptide.</text>
</comment>
<dbReference type="PRINTS" id="PR01210">
    <property type="entry name" value="GGTRANSPTASE"/>
</dbReference>
<evidence type="ECO:0000256" key="3">
    <source>
        <dbReference type="ARBA" id="ARBA00047417"/>
    </source>
</evidence>
<dbReference type="GO" id="GO:0103068">
    <property type="term" value="F:leukotriene C4 gamma-glutamyl transferase activity"/>
    <property type="evidence" value="ECO:0007669"/>
    <property type="project" value="UniProtKB-EC"/>
</dbReference>
<evidence type="ECO:0000313" key="8">
    <source>
        <dbReference type="Proteomes" id="UP000199300"/>
    </source>
</evidence>
<feature type="active site" description="Nucleophile" evidence="4">
    <location>
        <position position="356"/>
    </location>
</feature>
<dbReference type="InterPro" id="IPR029055">
    <property type="entry name" value="Ntn_hydrolases_N"/>
</dbReference>
<feature type="binding site" evidence="5">
    <location>
        <position position="398"/>
    </location>
    <ligand>
        <name>L-glutamate</name>
        <dbReference type="ChEBI" id="CHEBI:29985"/>
    </ligand>
</feature>
<comment type="PTM">
    <text evidence="6">Cleaved by autocatalysis into a large and a small subunit.</text>
</comment>
<keyword evidence="6 7" id="KW-0378">Hydrolase</keyword>
<gene>
    <name evidence="7" type="ORF">SAMN04488134_101660</name>
</gene>
<proteinExistence type="inferred from homology"/>
<keyword evidence="6" id="KW-0808">Transferase</keyword>
<dbReference type="SUPFAM" id="SSF56235">
    <property type="entry name" value="N-terminal nucleophile aminohydrolases (Ntn hydrolases)"/>
    <property type="match status" value="1"/>
</dbReference>
<keyword evidence="8" id="KW-1185">Reference proteome</keyword>
<dbReference type="RefSeq" id="WP_091494769.1">
    <property type="nucleotide sequence ID" value="NZ_FODJ01000001.1"/>
</dbReference>
<keyword evidence="6" id="KW-0012">Acyltransferase</keyword>
<comment type="similarity">
    <text evidence="6">Belongs to the gamma-glutamyltransferase family.</text>
</comment>
<comment type="catalytic activity">
    <reaction evidence="3 6">
        <text>an N-terminal (5-L-glutamyl)-[peptide] + an alpha-amino acid = 5-L-glutamyl amino acid + an N-terminal L-alpha-aminoacyl-[peptide]</text>
        <dbReference type="Rhea" id="RHEA:23904"/>
        <dbReference type="Rhea" id="RHEA-COMP:9780"/>
        <dbReference type="Rhea" id="RHEA-COMP:9795"/>
        <dbReference type="ChEBI" id="CHEBI:77644"/>
        <dbReference type="ChEBI" id="CHEBI:78597"/>
        <dbReference type="ChEBI" id="CHEBI:78599"/>
        <dbReference type="ChEBI" id="CHEBI:78608"/>
        <dbReference type="EC" id="2.3.2.2"/>
    </reaction>
</comment>
<evidence type="ECO:0000313" key="7">
    <source>
        <dbReference type="EMBL" id="SEN69631.1"/>
    </source>
</evidence>
<dbReference type="GO" id="GO:0006750">
    <property type="term" value="P:glutathione biosynthetic process"/>
    <property type="evidence" value="ECO:0007669"/>
    <property type="project" value="UniProtKB-KW"/>
</dbReference>
<evidence type="ECO:0000256" key="6">
    <source>
        <dbReference type="RuleBase" id="RU368036"/>
    </source>
</evidence>
<comment type="catalytic activity">
    <reaction evidence="1 6">
        <text>an S-substituted glutathione + H2O = an S-substituted L-cysteinylglycine + L-glutamate</text>
        <dbReference type="Rhea" id="RHEA:59468"/>
        <dbReference type="ChEBI" id="CHEBI:15377"/>
        <dbReference type="ChEBI" id="CHEBI:29985"/>
        <dbReference type="ChEBI" id="CHEBI:90779"/>
        <dbReference type="ChEBI" id="CHEBI:143103"/>
        <dbReference type="EC" id="3.4.19.13"/>
    </reaction>
</comment>
<dbReference type="InterPro" id="IPR052896">
    <property type="entry name" value="GGT-like_enzyme"/>
</dbReference>
<dbReference type="InterPro" id="IPR043137">
    <property type="entry name" value="GGT_ssub_C"/>
</dbReference>
<dbReference type="PANTHER" id="PTHR43881:SF1">
    <property type="entry name" value="GAMMA-GLUTAMYLTRANSPEPTIDASE (AFU_ORTHOLOGUE AFUA_4G13580)"/>
    <property type="match status" value="1"/>
</dbReference>
<dbReference type="EC" id="2.3.2.2" evidence="6"/>
<feature type="binding site" evidence="5">
    <location>
        <position position="439"/>
    </location>
    <ligand>
        <name>L-glutamate</name>
        <dbReference type="ChEBI" id="CHEBI:29985"/>
    </ligand>
</feature>
<dbReference type="OrthoDB" id="9781342at2"/>
<keyword evidence="6" id="KW-0317">Glutathione biosynthesis</keyword>
<protein>
    <recommendedName>
        <fullName evidence="6">Glutathione hydrolase proenzyme</fullName>
        <ecNumber evidence="6">2.3.2.2</ecNumber>
        <ecNumber evidence="6">3.4.19.13</ecNumber>
    </recommendedName>
    <component>
        <recommendedName>
            <fullName evidence="6">Glutathione hydrolase large chain</fullName>
        </recommendedName>
    </component>
    <component>
        <recommendedName>
            <fullName evidence="6">Glutathione hydrolase small chain</fullName>
        </recommendedName>
    </component>
</protein>
<organism evidence="7 8">
    <name type="scientific">Amphibacillus marinus</name>
    <dbReference type="NCBI Taxonomy" id="872970"/>
    <lineage>
        <taxon>Bacteria</taxon>
        <taxon>Bacillati</taxon>
        <taxon>Bacillota</taxon>
        <taxon>Bacilli</taxon>
        <taxon>Bacillales</taxon>
        <taxon>Bacillaceae</taxon>
        <taxon>Amphibacillus</taxon>
    </lineage>
</organism>